<proteinExistence type="predicted"/>
<evidence type="ECO:0000313" key="3">
    <source>
        <dbReference type="Proteomes" id="UP001472677"/>
    </source>
</evidence>
<accession>A0ABR2ANN4</accession>
<protein>
    <submittedName>
        <fullName evidence="2">Uncharacterized protein</fullName>
    </submittedName>
</protein>
<dbReference type="Proteomes" id="UP001472677">
    <property type="component" value="Unassembled WGS sequence"/>
</dbReference>
<feature type="region of interest" description="Disordered" evidence="1">
    <location>
        <begin position="54"/>
        <end position="95"/>
    </location>
</feature>
<evidence type="ECO:0000313" key="2">
    <source>
        <dbReference type="EMBL" id="KAK8495435.1"/>
    </source>
</evidence>
<name>A0ABR2ANN4_9ROSI</name>
<organism evidence="2 3">
    <name type="scientific">Hibiscus sabdariffa</name>
    <name type="common">roselle</name>
    <dbReference type="NCBI Taxonomy" id="183260"/>
    <lineage>
        <taxon>Eukaryota</taxon>
        <taxon>Viridiplantae</taxon>
        <taxon>Streptophyta</taxon>
        <taxon>Embryophyta</taxon>
        <taxon>Tracheophyta</taxon>
        <taxon>Spermatophyta</taxon>
        <taxon>Magnoliopsida</taxon>
        <taxon>eudicotyledons</taxon>
        <taxon>Gunneridae</taxon>
        <taxon>Pentapetalae</taxon>
        <taxon>rosids</taxon>
        <taxon>malvids</taxon>
        <taxon>Malvales</taxon>
        <taxon>Malvaceae</taxon>
        <taxon>Malvoideae</taxon>
        <taxon>Hibiscus</taxon>
    </lineage>
</organism>
<keyword evidence="3" id="KW-1185">Reference proteome</keyword>
<gene>
    <name evidence="2" type="ORF">V6N12_037088</name>
</gene>
<comment type="caution">
    <text evidence="2">The sequence shown here is derived from an EMBL/GenBank/DDBJ whole genome shotgun (WGS) entry which is preliminary data.</text>
</comment>
<dbReference type="EMBL" id="JBBPBM010000436">
    <property type="protein sequence ID" value="KAK8495435.1"/>
    <property type="molecule type" value="Genomic_DNA"/>
</dbReference>
<sequence length="95" mass="10358">MVRQGEALNDNRVQIQGSRYGVLDQVIPETQVEGDDRHGYSNLVEQVASKILPAMSSPTARNGQDIAGSSDMSKGVTRNAAYLKLNPEKKKTKAK</sequence>
<evidence type="ECO:0000256" key="1">
    <source>
        <dbReference type="SAM" id="MobiDB-lite"/>
    </source>
</evidence>
<reference evidence="2 3" key="1">
    <citation type="journal article" date="2024" name="G3 (Bethesda)">
        <title>Genome assembly of Hibiscus sabdariffa L. provides insights into metabolisms of medicinal natural products.</title>
        <authorList>
            <person name="Kim T."/>
        </authorList>
    </citation>
    <scope>NUCLEOTIDE SEQUENCE [LARGE SCALE GENOMIC DNA]</scope>
    <source>
        <strain evidence="2">TK-2024</strain>
        <tissue evidence="2">Old leaves</tissue>
    </source>
</reference>